<dbReference type="GO" id="GO:0016747">
    <property type="term" value="F:acyltransferase activity, transferring groups other than amino-acyl groups"/>
    <property type="evidence" value="ECO:0007669"/>
    <property type="project" value="InterPro"/>
</dbReference>
<gene>
    <name evidence="3" type="ORF">HT99x_015860</name>
    <name evidence="2" type="ORF">HT99x_02857</name>
</gene>
<protein>
    <submittedName>
        <fullName evidence="2">Acetyltransferase (GNAT) family protein</fullName>
    </submittedName>
    <submittedName>
        <fullName evidence="3">GNAT family N-acetyltransferase</fullName>
    </submittedName>
</protein>
<dbReference type="Proteomes" id="UP000051497">
    <property type="component" value="Unassembled WGS sequence"/>
</dbReference>
<evidence type="ECO:0000313" key="3">
    <source>
        <dbReference type="EMBL" id="MCS5712914.1"/>
    </source>
</evidence>
<dbReference type="OrthoDB" id="9787920at2"/>
<feature type="domain" description="N-acetyltransferase" evidence="1">
    <location>
        <begin position="9"/>
        <end position="146"/>
    </location>
</feature>
<keyword evidence="2" id="KW-0808">Transferase</keyword>
<evidence type="ECO:0000259" key="1">
    <source>
        <dbReference type="PROSITE" id="PS51186"/>
    </source>
</evidence>
<keyword evidence="4" id="KW-1185">Reference proteome</keyword>
<dbReference type="RefSeq" id="WP_075067451.1">
    <property type="nucleotide sequence ID" value="NZ_LKAJ02000003.1"/>
</dbReference>
<name>A0A0Q9YR12_9GAMM</name>
<dbReference type="Pfam" id="PF13508">
    <property type="entry name" value="Acetyltransf_7"/>
    <property type="match status" value="1"/>
</dbReference>
<dbReference type="PROSITE" id="PS51186">
    <property type="entry name" value="GNAT"/>
    <property type="match status" value="1"/>
</dbReference>
<dbReference type="SUPFAM" id="SSF55729">
    <property type="entry name" value="Acyl-CoA N-acyltransferases (Nat)"/>
    <property type="match status" value="1"/>
</dbReference>
<organism evidence="2">
    <name type="scientific">Candidatus Berkiella aquae</name>
    <dbReference type="NCBI Taxonomy" id="295108"/>
    <lineage>
        <taxon>Bacteria</taxon>
        <taxon>Pseudomonadati</taxon>
        <taxon>Pseudomonadota</taxon>
        <taxon>Gammaproteobacteria</taxon>
        <taxon>Candidatus Berkiellales</taxon>
        <taxon>Candidatus Berkiellaceae</taxon>
        <taxon>Candidatus Berkiella</taxon>
    </lineage>
</organism>
<dbReference type="InterPro" id="IPR000182">
    <property type="entry name" value="GNAT_dom"/>
</dbReference>
<dbReference type="EMBL" id="LKAJ01000017">
    <property type="protein sequence ID" value="KRG19198.1"/>
    <property type="molecule type" value="Genomic_DNA"/>
</dbReference>
<dbReference type="AlphaFoldDB" id="A0A0Q9YR12"/>
<evidence type="ECO:0000313" key="2">
    <source>
        <dbReference type="EMBL" id="KRG19198.1"/>
    </source>
</evidence>
<dbReference type="CDD" id="cd04301">
    <property type="entry name" value="NAT_SF"/>
    <property type="match status" value="1"/>
</dbReference>
<comment type="caution">
    <text evidence="2">The sequence shown here is derived from an EMBL/GenBank/DDBJ whole genome shotgun (WGS) entry which is preliminary data.</text>
</comment>
<evidence type="ECO:0000313" key="4">
    <source>
        <dbReference type="Proteomes" id="UP000051497"/>
    </source>
</evidence>
<accession>A0A0Q9YR12</accession>
<reference evidence="3" key="2">
    <citation type="journal article" date="2016" name="Genome Announc.">
        <title>Draft Genome Sequences of Two Novel Amoeba-Resistant Intranuclear Bacteria, 'Candidatus Berkiella cookevillensis' and 'Candidatus Berkiella aquae'.</title>
        <authorList>
            <person name="Mehari Y.T."/>
            <person name="Arivett B.A."/>
            <person name="Farone A.L."/>
            <person name="Gunderson J.H."/>
            <person name="Farone M.B."/>
        </authorList>
    </citation>
    <scope>NUCLEOTIDE SEQUENCE</scope>
    <source>
        <strain evidence="3">HT99</strain>
    </source>
</reference>
<reference evidence="3" key="3">
    <citation type="submission" date="2021-06" db="EMBL/GenBank/DDBJ databases">
        <title>Genomic Description and Analysis of Intracellular Bacteria, Candidatus Berkiella cookevillensis and Candidatus Berkiella aquae.</title>
        <authorList>
            <person name="Kidane D.T."/>
            <person name="Mehari Y.T."/>
            <person name="Rice F.C."/>
            <person name="Arivett B.A."/>
            <person name="Farone A.L."/>
            <person name="Berk S.G."/>
            <person name="Farone M.B."/>
        </authorList>
    </citation>
    <scope>NUCLEOTIDE SEQUENCE</scope>
    <source>
        <strain evidence="3">HT99</strain>
    </source>
</reference>
<dbReference type="InterPro" id="IPR016181">
    <property type="entry name" value="Acyl_CoA_acyltransferase"/>
</dbReference>
<dbReference type="STRING" id="295108.HT99x_02857"/>
<dbReference type="Gene3D" id="3.40.630.30">
    <property type="match status" value="1"/>
</dbReference>
<proteinExistence type="predicted"/>
<dbReference type="EMBL" id="LKAJ02000003">
    <property type="protein sequence ID" value="MCS5712914.1"/>
    <property type="molecule type" value="Genomic_DNA"/>
</dbReference>
<reference evidence="2" key="1">
    <citation type="submission" date="2015-09" db="EMBL/GenBank/DDBJ databases">
        <title>Draft Genome Sequences of Two Novel Amoeba-resistant Intranuclear Bacteria, Candidatus Berkiella cookevillensis and Candidatus Berkiella aquae.</title>
        <authorList>
            <person name="Mehari Y.T."/>
            <person name="Arivett B.A."/>
            <person name="Farone A.L."/>
            <person name="Gunderson J.H."/>
            <person name="Farone M.B."/>
        </authorList>
    </citation>
    <scope>NUCLEOTIDE SEQUENCE [LARGE SCALE GENOMIC DNA]</scope>
    <source>
        <strain evidence="2">HT99</strain>
    </source>
</reference>
<sequence>MANLASQDYKIIESTKDEIDWVESQINNYNRSLLAFSGEPETSLNFYVKDNDGIIAGINCCFYFGEFLYVNVLYVKEEYRGKGFGSILLSKVEEEARKKGAKLSQMHAFEFDNVKDFYLRHGYEIYGVMDDCPAKFKQYYFKKHLI</sequence>